<dbReference type="HOGENOM" id="CLU_083287_27_2_12"/>
<evidence type="ECO:0000313" key="2">
    <source>
        <dbReference type="EMBL" id="AFM13676.1"/>
    </source>
</evidence>
<reference evidence="2 3" key="1">
    <citation type="submission" date="2012-06" db="EMBL/GenBank/DDBJ databases">
        <title>The complete chromosome of genome of Turneriella parva DSM 21527.</title>
        <authorList>
            <consortium name="US DOE Joint Genome Institute (JGI-PGF)"/>
            <person name="Lucas S."/>
            <person name="Han J."/>
            <person name="Lapidus A."/>
            <person name="Bruce D."/>
            <person name="Goodwin L."/>
            <person name="Pitluck S."/>
            <person name="Peters L."/>
            <person name="Kyrpides N."/>
            <person name="Mavromatis K."/>
            <person name="Ivanova N."/>
            <person name="Mikhailova N."/>
            <person name="Chertkov O."/>
            <person name="Detter J.C."/>
            <person name="Tapia R."/>
            <person name="Han C."/>
            <person name="Land M."/>
            <person name="Hauser L."/>
            <person name="Markowitz V."/>
            <person name="Cheng J.-F."/>
            <person name="Hugenholtz P."/>
            <person name="Woyke T."/>
            <person name="Wu D."/>
            <person name="Gronow S."/>
            <person name="Wellnitz S."/>
            <person name="Brambilla E."/>
            <person name="Klenk H.-P."/>
            <person name="Eisen J.A."/>
        </authorList>
    </citation>
    <scope>NUCLEOTIDE SEQUENCE [LARGE SCALE GENOMIC DNA]</scope>
    <source>
        <strain evidence="3">ATCC BAA-1111 / DSM 21527 / NCTC 11395 / H</strain>
    </source>
</reference>
<dbReference type="PRINTS" id="PR00598">
    <property type="entry name" value="HTHMARR"/>
</dbReference>
<dbReference type="GO" id="GO:0003700">
    <property type="term" value="F:DNA-binding transcription factor activity"/>
    <property type="evidence" value="ECO:0007669"/>
    <property type="project" value="InterPro"/>
</dbReference>
<dbReference type="PANTHER" id="PTHR33164:SF101">
    <property type="entry name" value="TRANSCRIPTIONAL REPRESSOR MPRA"/>
    <property type="match status" value="1"/>
</dbReference>
<dbReference type="OrthoDB" id="9799747at2"/>
<dbReference type="SMART" id="SM00347">
    <property type="entry name" value="HTH_MARR"/>
    <property type="match status" value="1"/>
</dbReference>
<dbReference type="PROSITE" id="PS50995">
    <property type="entry name" value="HTH_MARR_2"/>
    <property type="match status" value="1"/>
</dbReference>
<gene>
    <name evidence="2" type="ordered locus">Turpa_3037</name>
</gene>
<dbReference type="SUPFAM" id="SSF46785">
    <property type="entry name" value="Winged helix' DNA-binding domain"/>
    <property type="match status" value="1"/>
</dbReference>
<dbReference type="Proteomes" id="UP000006048">
    <property type="component" value="Chromosome"/>
</dbReference>
<dbReference type="RefSeq" id="WP_014804177.1">
    <property type="nucleotide sequence ID" value="NC_018020.1"/>
</dbReference>
<organism evidence="2 3">
    <name type="scientific">Turneriella parva (strain ATCC BAA-1111 / DSM 21527 / NCTC 11395 / H)</name>
    <name type="common">Leptospira parva</name>
    <dbReference type="NCBI Taxonomy" id="869212"/>
    <lineage>
        <taxon>Bacteria</taxon>
        <taxon>Pseudomonadati</taxon>
        <taxon>Spirochaetota</taxon>
        <taxon>Spirochaetia</taxon>
        <taxon>Leptospirales</taxon>
        <taxon>Leptospiraceae</taxon>
        <taxon>Turneriella</taxon>
    </lineage>
</organism>
<evidence type="ECO:0000259" key="1">
    <source>
        <dbReference type="PROSITE" id="PS50995"/>
    </source>
</evidence>
<dbReference type="KEGG" id="tpx:Turpa_3037"/>
<dbReference type="InterPro" id="IPR036390">
    <property type="entry name" value="WH_DNA-bd_sf"/>
</dbReference>
<accession>I4B8R9</accession>
<dbReference type="AlphaFoldDB" id="I4B8R9"/>
<proteinExistence type="predicted"/>
<dbReference type="EMBL" id="CP002959">
    <property type="protein sequence ID" value="AFM13676.1"/>
    <property type="molecule type" value="Genomic_DNA"/>
</dbReference>
<dbReference type="PANTHER" id="PTHR33164">
    <property type="entry name" value="TRANSCRIPTIONAL REGULATOR, MARR FAMILY"/>
    <property type="match status" value="1"/>
</dbReference>
<sequence>MAKRFSGNSDELAQVDAYVKLMRCADTVQGILARNAEANGLTLSQLGVLEILLHLGPQNQKDLAGKILRSGANMTTIIDNLEKRDFVRRSRDEADRRTIRVELTATGESLISAIFPLHMNNIYRMMGALNKEELETLANLTRKLGLAARPRMSV</sequence>
<keyword evidence="3" id="KW-1185">Reference proteome</keyword>
<evidence type="ECO:0000313" key="3">
    <source>
        <dbReference type="Proteomes" id="UP000006048"/>
    </source>
</evidence>
<dbReference type="InterPro" id="IPR036388">
    <property type="entry name" value="WH-like_DNA-bd_sf"/>
</dbReference>
<dbReference type="InterPro" id="IPR039422">
    <property type="entry name" value="MarR/SlyA-like"/>
</dbReference>
<dbReference type="STRING" id="869212.Turpa_3037"/>
<dbReference type="Gene3D" id="1.10.10.10">
    <property type="entry name" value="Winged helix-like DNA-binding domain superfamily/Winged helix DNA-binding domain"/>
    <property type="match status" value="1"/>
</dbReference>
<dbReference type="GO" id="GO:0006950">
    <property type="term" value="P:response to stress"/>
    <property type="evidence" value="ECO:0007669"/>
    <property type="project" value="TreeGrafter"/>
</dbReference>
<feature type="domain" description="HTH marR-type" evidence="1">
    <location>
        <begin position="14"/>
        <end position="146"/>
    </location>
</feature>
<dbReference type="InterPro" id="IPR000835">
    <property type="entry name" value="HTH_MarR-typ"/>
</dbReference>
<dbReference type="Pfam" id="PF01047">
    <property type="entry name" value="MarR"/>
    <property type="match status" value="1"/>
</dbReference>
<name>I4B8R9_TURPD</name>
<protein>
    <submittedName>
        <fullName evidence="2">Transcriptional regulator, MarR family</fullName>
    </submittedName>
</protein>